<comment type="caution">
    <text evidence="4">The sequence shown here is derived from an EMBL/GenBank/DDBJ whole genome shotgun (WGS) entry which is preliminary data.</text>
</comment>
<proteinExistence type="predicted"/>
<dbReference type="InterPro" id="IPR001296">
    <property type="entry name" value="Glyco_trans_1"/>
</dbReference>
<evidence type="ECO:0000256" key="2">
    <source>
        <dbReference type="ARBA" id="ARBA00022679"/>
    </source>
</evidence>
<dbReference type="Pfam" id="PF00534">
    <property type="entry name" value="Glycos_transf_1"/>
    <property type="match status" value="1"/>
</dbReference>
<dbReference type="EMBL" id="BQXO01000002">
    <property type="protein sequence ID" value="GKT05574.1"/>
    <property type="molecule type" value="Genomic_DNA"/>
</dbReference>
<evidence type="ECO:0000256" key="1">
    <source>
        <dbReference type="ARBA" id="ARBA00022676"/>
    </source>
</evidence>
<keyword evidence="1" id="KW-0328">Glycosyltransferase</keyword>
<protein>
    <submittedName>
        <fullName evidence="4">Poly(Glycerol-phosphate) alpha-glucosyltransferase</fullName>
    </submittedName>
</protein>
<dbReference type="PANTHER" id="PTHR12526:SF629">
    <property type="entry name" value="TEICHURONIC ACID BIOSYNTHESIS GLYCOSYLTRANSFERASE TUAH-RELATED"/>
    <property type="match status" value="1"/>
</dbReference>
<gene>
    <name evidence="4" type="primary">tagE6_2</name>
    <name evidence="4" type="ORF">JCM31185_08620</name>
</gene>
<dbReference type="RefSeq" id="WP_407882928.1">
    <property type="nucleotide sequence ID" value="NZ_BQXO01000002.1"/>
</dbReference>
<sequence length="520" mass="58689">MFYFVNNTVLVNNSGIEHAQFKRLILFKHFRQPAKIVTTDYKRFLHDNLQMAGVADDDVINMYDYYQQARAVPDRTVAYTDLLLPTYDDVQTDGGNRRCFYQGQLVADVSFWPKRPGSVSAVRYFDKFEYAIREDYYDVRGFLSMVVLNGAEGKTSTELMLTPTGEVALERHYQRNRAGNRSESAILLYSQTSDTGVRVFAGEKEFIAAFLDDLNQANEGETTGPNVFVIDRNLTADWAALHMKTRAFKLMHLHNAQVADTNDVDHSVLNNNYEFGLSNAAAWNGIIAATQLQRTDVLRRLQDQRAKVYRIPVGYVTIHEQHTASFDVQRAQAHRIIQVSRLVPEKHPAATLAAFIKVAKRDPQATLTFYGYGDDAVEQALRATIHEHHLDDRVKLNGYTNDIASVNAQATVAVLPTSVEGFGLSILESQAAGLPVITTNVRYGPAEIVQDQRSGYLLASHQEVDELADKLTTLLKSPTLWQRLHEGALAASQNFSEEAVWQCWQNVIKDAQQFYEEVVR</sequence>
<keyword evidence="2" id="KW-0808">Transferase</keyword>
<dbReference type="Proteomes" id="UP001628078">
    <property type="component" value="Unassembled WGS sequence"/>
</dbReference>
<accession>A0ABQ5JM60</accession>
<dbReference type="PANTHER" id="PTHR12526">
    <property type="entry name" value="GLYCOSYLTRANSFERASE"/>
    <property type="match status" value="1"/>
</dbReference>
<evidence type="ECO:0000313" key="4">
    <source>
        <dbReference type="EMBL" id="GKT05574.1"/>
    </source>
</evidence>
<evidence type="ECO:0000313" key="5">
    <source>
        <dbReference type="Proteomes" id="UP001628078"/>
    </source>
</evidence>
<organism evidence="4 5">
    <name type="scientific">Furfurilactobacillus curtus</name>
    <dbReference type="NCBI Taxonomy" id="1746200"/>
    <lineage>
        <taxon>Bacteria</taxon>
        <taxon>Bacillati</taxon>
        <taxon>Bacillota</taxon>
        <taxon>Bacilli</taxon>
        <taxon>Lactobacillales</taxon>
        <taxon>Lactobacillaceae</taxon>
        <taxon>Furfurilactobacillus</taxon>
    </lineage>
</organism>
<keyword evidence="5" id="KW-1185">Reference proteome</keyword>
<name>A0ABQ5JM60_9LACO</name>
<evidence type="ECO:0000259" key="3">
    <source>
        <dbReference type="Pfam" id="PF00534"/>
    </source>
</evidence>
<dbReference type="Gene3D" id="3.40.50.2000">
    <property type="entry name" value="Glycogen Phosphorylase B"/>
    <property type="match status" value="3"/>
</dbReference>
<dbReference type="SUPFAM" id="SSF53756">
    <property type="entry name" value="UDP-Glycosyltransferase/glycogen phosphorylase"/>
    <property type="match status" value="1"/>
</dbReference>
<feature type="domain" description="Glycosyl transferase family 1" evidence="3">
    <location>
        <begin position="335"/>
        <end position="487"/>
    </location>
</feature>
<reference evidence="4 5" key="1">
    <citation type="submission" date="2022-03" db="EMBL/GenBank/DDBJ databases">
        <title>Draft genome sequence of Furfurilactobacillus curtus JCM 31185.</title>
        <authorList>
            <person name="Suzuki S."/>
            <person name="Endo A."/>
            <person name="Kajikawa A."/>
        </authorList>
    </citation>
    <scope>NUCLEOTIDE SEQUENCE [LARGE SCALE GENOMIC DNA]</scope>
    <source>
        <strain evidence="4 5">JCM 31185</strain>
    </source>
</reference>